<evidence type="ECO:0000313" key="6">
    <source>
        <dbReference type="Proteomes" id="UP000799776"/>
    </source>
</evidence>
<reference evidence="5" key="1">
    <citation type="journal article" date="2020" name="Stud. Mycol.">
        <title>101 Dothideomycetes genomes: a test case for predicting lifestyles and emergence of pathogens.</title>
        <authorList>
            <person name="Haridas S."/>
            <person name="Albert R."/>
            <person name="Binder M."/>
            <person name="Bloem J."/>
            <person name="Labutti K."/>
            <person name="Salamov A."/>
            <person name="Andreopoulos B."/>
            <person name="Baker S."/>
            <person name="Barry K."/>
            <person name="Bills G."/>
            <person name="Bluhm B."/>
            <person name="Cannon C."/>
            <person name="Castanera R."/>
            <person name="Culley D."/>
            <person name="Daum C."/>
            <person name="Ezra D."/>
            <person name="Gonzalez J."/>
            <person name="Henrissat B."/>
            <person name="Kuo A."/>
            <person name="Liang C."/>
            <person name="Lipzen A."/>
            <person name="Lutzoni F."/>
            <person name="Magnuson J."/>
            <person name="Mondo S."/>
            <person name="Nolan M."/>
            <person name="Ohm R."/>
            <person name="Pangilinan J."/>
            <person name="Park H.-J."/>
            <person name="Ramirez L."/>
            <person name="Alfaro M."/>
            <person name="Sun H."/>
            <person name="Tritt A."/>
            <person name="Yoshinaga Y."/>
            <person name="Zwiers L.-H."/>
            <person name="Turgeon B."/>
            <person name="Goodwin S."/>
            <person name="Spatafora J."/>
            <person name="Crous P."/>
            <person name="Grigoriev I."/>
        </authorList>
    </citation>
    <scope>NUCLEOTIDE SEQUENCE</scope>
    <source>
        <strain evidence="5">CBS 121410</strain>
    </source>
</reference>
<dbReference type="SUPFAM" id="SSF52833">
    <property type="entry name" value="Thioredoxin-like"/>
    <property type="match status" value="1"/>
</dbReference>
<sequence>MSNLKPMTLYSHHTGPNPWKVAIILEELDLPYQTKMLEFPELKKEPFESLNPNGRVPVLEDPNTGITLFESGAILEYLVDMYDKDNKISYASGKDKYLSLSWLHFQVSGQGPYYGQKAWFSNFHSEKNITSAIDRYANEIKRVISVIDRHLAKQGTAYLVGSKCTYADLSFVPWHQMLGFLMGPDFDPSKEAPYFARWNKTLMERDSVKKIAEEKKKAAHH</sequence>
<dbReference type="EMBL" id="ML978829">
    <property type="protein sequence ID" value="KAF2083209.1"/>
    <property type="molecule type" value="Genomic_DNA"/>
</dbReference>
<accession>A0A9P4HNT5</accession>
<dbReference type="Gene3D" id="1.20.1050.10">
    <property type="match status" value="1"/>
</dbReference>
<dbReference type="CDD" id="cd03048">
    <property type="entry name" value="GST_N_Ure2p_like"/>
    <property type="match status" value="1"/>
</dbReference>
<evidence type="ECO:0000256" key="1">
    <source>
        <dbReference type="ARBA" id="ARBA00007409"/>
    </source>
</evidence>
<dbReference type="InterPro" id="IPR004045">
    <property type="entry name" value="Glutathione_S-Trfase_N"/>
</dbReference>
<dbReference type="Proteomes" id="UP000799776">
    <property type="component" value="Unassembled WGS sequence"/>
</dbReference>
<dbReference type="Gene3D" id="3.40.30.10">
    <property type="entry name" value="Glutaredoxin"/>
    <property type="match status" value="1"/>
</dbReference>
<protein>
    <submittedName>
        <fullName evidence="5">Glutathione S-transferase</fullName>
    </submittedName>
</protein>
<dbReference type="AlphaFoldDB" id="A0A9P4HNT5"/>
<proteinExistence type="inferred from homology"/>
<dbReference type="Pfam" id="PF02798">
    <property type="entry name" value="GST_N"/>
    <property type="match status" value="1"/>
</dbReference>
<dbReference type="Pfam" id="PF00043">
    <property type="entry name" value="GST_C"/>
    <property type="match status" value="1"/>
</dbReference>
<feature type="domain" description="GST C-terminal" evidence="4">
    <location>
        <begin position="92"/>
        <end position="221"/>
    </location>
</feature>
<dbReference type="InterPro" id="IPR010987">
    <property type="entry name" value="Glutathione-S-Trfase_C-like"/>
</dbReference>
<keyword evidence="6" id="KW-1185">Reference proteome</keyword>
<comment type="similarity">
    <text evidence="1 2">Belongs to the GST superfamily.</text>
</comment>
<feature type="domain" description="GST N-terminal" evidence="3">
    <location>
        <begin position="5"/>
        <end position="86"/>
    </location>
</feature>
<dbReference type="InterPro" id="IPR036249">
    <property type="entry name" value="Thioredoxin-like_sf"/>
</dbReference>
<name>A0A9P4HNT5_9PEZI</name>
<dbReference type="InterPro" id="IPR036282">
    <property type="entry name" value="Glutathione-S-Trfase_C_sf"/>
</dbReference>
<organism evidence="5 6">
    <name type="scientific">Saccharata proteae CBS 121410</name>
    <dbReference type="NCBI Taxonomy" id="1314787"/>
    <lineage>
        <taxon>Eukaryota</taxon>
        <taxon>Fungi</taxon>
        <taxon>Dikarya</taxon>
        <taxon>Ascomycota</taxon>
        <taxon>Pezizomycotina</taxon>
        <taxon>Dothideomycetes</taxon>
        <taxon>Dothideomycetes incertae sedis</taxon>
        <taxon>Botryosphaeriales</taxon>
        <taxon>Saccharataceae</taxon>
        <taxon>Saccharata</taxon>
    </lineage>
</organism>
<dbReference type="PROSITE" id="PS50404">
    <property type="entry name" value="GST_NTER"/>
    <property type="match status" value="1"/>
</dbReference>
<evidence type="ECO:0000259" key="3">
    <source>
        <dbReference type="PROSITE" id="PS50404"/>
    </source>
</evidence>
<dbReference type="SFLD" id="SFLDG00358">
    <property type="entry name" value="Main_(cytGST)"/>
    <property type="match status" value="1"/>
</dbReference>
<dbReference type="SFLD" id="SFLDS00019">
    <property type="entry name" value="Glutathione_Transferase_(cytos"/>
    <property type="match status" value="1"/>
</dbReference>
<dbReference type="OrthoDB" id="422574at2759"/>
<dbReference type="PANTHER" id="PTHR44051">
    <property type="entry name" value="GLUTATHIONE S-TRANSFERASE-RELATED"/>
    <property type="match status" value="1"/>
</dbReference>
<dbReference type="PROSITE" id="PS50405">
    <property type="entry name" value="GST_CTER"/>
    <property type="match status" value="1"/>
</dbReference>
<evidence type="ECO:0000259" key="4">
    <source>
        <dbReference type="PROSITE" id="PS50405"/>
    </source>
</evidence>
<comment type="caution">
    <text evidence="5">The sequence shown here is derived from an EMBL/GenBank/DDBJ whole genome shotgun (WGS) entry which is preliminary data.</text>
</comment>
<dbReference type="SFLD" id="SFLDG01151">
    <property type="entry name" value="Main.2:_Nu-like"/>
    <property type="match status" value="1"/>
</dbReference>
<dbReference type="InterPro" id="IPR040079">
    <property type="entry name" value="Glutathione_S-Trfase"/>
</dbReference>
<gene>
    <name evidence="5" type="ORF">K490DRAFT_70039</name>
</gene>
<dbReference type="InterPro" id="IPR004046">
    <property type="entry name" value="GST_C"/>
</dbReference>
<dbReference type="SUPFAM" id="SSF47616">
    <property type="entry name" value="GST C-terminal domain-like"/>
    <property type="match status" value="1"/>
</dbReference>
<evidence type="ECO:0000256" key="2">
    <source>
        <dbReference type="RuleBase" id="RU003494"/>
    </source>
</evidence>
<evidence type="ECO:0000313" key="5">
    <source>
        <dbReference type="EMBL" id="KAF2083209.1"/>
    </source>
</evidence>
<dbReference type="PANTHER" id="PTHR44051:SF3">
    <property type="entry name" value="TRANSCRIPTIONAL REGULATOR URE2"/>
    <property type="match status" value="1"/>
</dbReference>